<keyword evidence="7" id="KW-0862">Zinc</keyword>
<dbReference type="Proteomes" id="UP000193118">
    <property type="component" value="Unassembled WGS sequence"/>
</dbReference>
<dbReference type="RefSeq" id="WP_085366249.1">
    <property type="nucleotide sequence ID" value="NZ_CAUJPZ010000026.1"/>
</dbReference>
<dbReference type="AlphaFoldDB" id="A0A1X3D7J3"/>
<gene>
    <name evidence="9" type="ORF">BWD09_08465</name>
</gene>
<evidence type="ECO:0000256" key="3">
    <source>
        <dbReference type="ARBA" id="ARBA00022475"/>
    </source>
</evidence>
<keyword evidence="4 8" id="KW-0812">Transmembrane</keyword>
<keyword evidence="3" id="KW-1003">Cell membrane</keyword>
<dbReference type="PANTHER" id="PTHR20855">
    <property type="entry name" value="ADIPOR/PROGESTIN RECEPTOR-RELATED"/>
    <property type="match status" value="1"/>
</dbReference>
<evidence type="ECO:0000256" key="1">
    <source>
        <dbReference type="ARBA" id="ARBA00004651"/>
    </source>
</evidence>
<feature type="binding site" evidence="7">
    <location>
        <position position="189"/>
    </location>
    <ligand>
        <name>Zn(2+)</name>
        <dbReference type="ChEBI" id="CHEBI:29105"/>
    </ligand>
</feature>
<dbReference type="STRING" id="194197.BWD09_08465"/>
<evidence type="ECO:0000256" key="4">
    <source>
        <dbReference type="ARBA" id="ARBA00022692"/>
    </source>
</evidence>
<dbReference type="PANTHER" id="PTHR20855:SF3">
    <property type="entry name" value="LD03007P"/>
    <property type="match status" value="1"/>
</dbReference>
<evidence type="ECO:0000256" key="6">
    <source>
        <dbReference type="ARBA" id="ARBA00023136"/>
    </source>
</evidence>
<dbReference type="EMBL" id="MTBO01000021">
    <property type="protein sequence ID" value="OSI15664.1"/>
    <property type="molecule type" value="Genomic_DNA"/>
</dbReference>
<keyword evidence="5 8" id="KW-1133">Transmembrane helix</keyword>
<keyword evidence="10" id="KW-1185">Reference proteome</keyword>
<keyword evidence="7" id="KW-0479">Metal-binding</keyword>
<dbReference type="OrthoDB" id="9813689at2"/>
<comment type="caution">
    <text evidence="9">The sequence shown here is derived from an EMBL/GenBank/DDBJ whole genome shotgun (WGS) entry which is preliminary data.</text>
</comment>
<dbReference type="Pfam" id="PF03006">
    <property type="entry name" value="HlyIII"/>
    <property type="match status" value="1"/>
</dbReference>
<evidence type="ECO:0000256" key="5">
    <source>
        <dbReference type="ARBA" id="ARBA00022989"/>
    </source>
</evidence>
<feature type="transmembrane region" description="Helical" evidence="8">
    <location>
        <begin position="98"/>
        <end position="116"/>
    </location>
</feature>
<proteinExistence type="inferred from homology"/>
<dbReference type="InterPro" id="IPR004254">
    <property type="entry name" value="AdipoR/HlyIII-related"/>
</dbReference>
<feature type="transmembrane region" description="Helical" evidence="8">
    <location>
        <begin position="158"/>
        <end position="176"/>
    </location>
</feature>
<dbReference type="GO" id="GO:0005886">
    <property type="term" value="C:plasma membrane"/>
    <property type="evidence" value="ECO:0007669"/>
    <property type="project" value="UniProtKB-SubCell"/>
</dbReference>
<reference evidence="10" key="1">
    <citation type="submission" date="2017-01" db="EMBL/GenBank/DDBJ databases">
        <authorList>
            <person name="Wolfgang W.J."/>
            <person name="Cole J."/>
            <person name="Wroblewski D."/>
            <person name="Mcginnis J."/>
            <person name="Musser K.A."/>
        </authorList>
    </citation>
    <scope>NUCLEOTIDE SEQUENCE [LARGE SCALE GENOMIC DNA]</scope>
    <source>
        <strain evidence="10">DSM 19151</strain>
    </source>
</reference>
<protein>
    <submittedName>
        <fullName evidence="9">Hemolysin III</fullName>
    </submittedName>
</protein>
<accession>A0A1X3D7J3</accession>
<comment type="similarity">
    <text evidence="2">Belongs to the UPF0073 (Hly-III) family.</text>
</comment>
<dbReference type="GO" id="GO:0046872">
    <property type="term" value="F:metal ion binding"/>
    <property type="evidence" value="ECO:0007669"/>
    <property type="project" value="UniProtKB-KW"/>
</dbReference>
<evidence type="ECO:0000313" key="10">
    <source>
        <dbReference type="Proteomes" id="UP000193118"/>
    </source>
</evidence>
<name>A0A1X3D7J3_9NEIS</name>
<sequence length="208" mass="22733">MYAGERFNAYSHLAGAVLAVAGLVLLLVKAAGTLDMYKIVSAAAYGTCLIVLYAGSTVYHSVPQPKLKAVLQKVDHCAIYLLIAGSYTPFTLVSLHGAWGWSLFGVSWGLAVFGIAQELTIGRKSEKRLLSMILYVLMGWLVLVAIYPLAKSLPPEGLFWLVLGGLLYSAGIYWFVNDEKIKHGHGIWHLFVLGGSLAQFVCVYFYVI</sequence>
<dbReference type="NCBIfam" id="TIGR01065">
    <property type="entry name" value="hlyIII"/>
    <property type="match status" value="1"/>
</dbReference>
<evidence type="ECO:0000256" key="7">
    <source>
        <dbReference type="PIRSR" id="PIRSR604254-1"/>
    </source>
</evidence>
<feature type="transmembrane region" description="Helical" evidence="8">
    <location>
        <begin position="188"/>
        <end position="207"/>
    </location>
</feature>
<feature type="transmembrane region" description="Helical" evidence="8">
    <location>
        <begin position="40"/>
        <end position="62"/>
    </location>
</feature>
<feature type="transmembrane region" description="Helical" evidence="8">
    <location>
        <begin position="128"/>
        <end position="146"/>
    </location>
</feature>
<organism evidence="9 10">
    <name type="scientific">Neisseria dentiae</name>
    <dbReference type="NCBI Taxonomy" id="194197"/>
    <lineage>
        <taxon>Bacteria</taxon>
        <taxon>Pseudomonadati</taxon>
        <taxon>Pseudomonadota</taxon>
        <taxon>Betaproteobacteria</taxon>
        <taxon>Neisseriales</taxon>
        <taxon>Neisseriaceae</taxon>
        <taxon>Neisseria</taxon>
    </lineage>
</organism>
<keyword evidence="6 8" id="KW-0472">Membrane</keyword>
<comment type="subcellular location">
    <subcellularLocation>
        <location evidence="1">Cell membrane</location>
        <topology evidence="1">Multi-pass membrane protein</topology>
    </subcellularLocation>
</comment>
<dbReference type="GO" id="GO:0140911">
    <property type="term" value="F:pore-forming activity"/>
    <property type="evidence" value="ECO:0007669"/>
    <property type="project" value="InterPro"/>
</dbReference>
<dbReference type="InterPro" id="IPR005744">
    <property type="entry name" value="Hy-lIII"/>
</dbReference>
<evidence type="ECO:0000256" key="8">
    <source>
        <dbReference type="SAM" id="Phobius"/>
    </source>
</evidence>
<dbReference type="GeneID" id="94581093"/>
<feature type="binding site" evidence="7">
    <location>
        <position position="185"/>
    </location>
    <ligand>
        <name>Zn(2+)</name>
        <dbReference type="ChEBI" id="CHEBI:29105"/>
    </ligand>
</feature>
<evidence type="ECO:0000256" key="2">
    <source>
        <dbReference type="ARBA" id="ARBA00008488"/>
    </source>
</evidence>
<feature type="binding site" evidence="7">
    <location>
        <position position="60"/>
    </location>
    <ligand>
        <name>Zn(2+)</name>
        <dbReference type="ChEBI" id="CHEBI:29105"/>
    </ligand>
</feature>
<evidence type="ECO:0000313" key="9">
    <source>
        <dbReference type="EMBL" id="OSI15664.1"/>
    </source>
</evidence>